<dbReference type="SUPFAM" id="SSF49785">
    <property type="entry name" value="Galactose-binding domain-like"/>
    <property type="match status" value="1"/>
</dbReference>
<gene>
    <name evidence="4" type="ORF">IG617_19175</name>
</gene>
<accession>A0ABR9CEW8</accession>
<evidence type="ECO:0000313" key="5">
    <source>
        <dbReference type="Proteomes" id="UP000615687"/>
    </source>
</evidence>
<dbReference type="Pfam" id="PF22666">
    <property type="entry name" value="Glyco_hydro_2_N2"/>
    <property type="match status" value="1"/>
</dbReference>
<proteinExistence type="predicted"/>
<dbReference type="GO" id="GO:0016787">
    <property type="term" value="F:hydrolase activity"/>
    <property type="evidence" value="ECO:0007669"/>
    <property type="project" value="UniProtKB-KW"/>
</dbReference>
<dbReference type="InterPro" id="IPR008979">
    <property type="entry name" value="Galactose-bd-like_sf"/>
</dbReference>
<dbReference type="EMBL" id="JACYXJ010000007">
    <property type="protein sequence ID" value="MBD8878424.1"/>
    <property type="molecule type" value="Genomic_DNA"/>
</dbReference>
<protein>
    <submittedName>
        <fullName evidence="4">Glycoside hydrolase family 2 protein</fullName>
    </submittedName>
</protein>
<dbReference type="InterPro" id="IPR054593">
    <property type="entry name" value="Beta-mannosidase-like_N2"/>
</dbReference>
<name>A0ABR9CEW8_9HYPH</name>
<reference evidence="4 5" key="1">
    <citation type="submission" date="2020-09" db="EMBL/GenBank/DDBJ databases">
        <title>The genome sequence of type strain Labrenzia polysiphoniae KACC 19711.</title>
        <authorList>
            <person name="Liu Y."/>
        </authorList>
    </citation>
    <scope>NUCLEOTIDE SEQUENCE [LARGE SCALE GENOMIC DNA]</scope>
    <source>
        <strain evidence="4 5">KACC 19711</strain>
    </source>
</reference>
<dbReference type="Gene3D" id="2.60.120.260">
    <property type="entry name" value="Galactose-binding domain-like"/>
    <property type="match status" value="1"/>
</dbReference>
<keyword evidence="1 4" id="KW-0378">Hydrolase</keyword>
<comment type="caution">
    <text evidence="4">The sequence shown here is derived from an EMBL/GenBank/DDBJ whole genome shotgun (WGS) entry which is preliminary data.</text>
</comment>
<keyword evidence="5" id="KW-1185">Reference proteome</keyword>
<evidence type="ECO:0000256" key="2">
    <source>
        <dbReference type="ARBA" id="ARBA00023295"/>
    </source>
</evidence>
<evidence type="ECO:0000313" key="4">
    <source>
        <dbReference type="EMBL" id="MBD8878424.1"/>
    </source>
</evidence>
<dbReference type="SUPFAM" id="SSF51445">
    <property type="entry name" value="(Trans)glycosidases"/>
    <property type="match status" value="1"/>
</dbReference>
<dbReference type="PANTHER" id="PTHR43730:SF1">
    <property type="entry name" value="BETA-MANNOSIDASE"/>
    <property type="match status" value="1"/>
</dbReference>
<dbReference type="InterPro" id="IPR017853">
    <property type="entry name" value="GH"/>
</dbReference>
<evidence type="ECO:0000259" key="3">
    <source>
        <dbReference type="Pfam" id="PF22666"/>
    </source>
</evidence>
<keyword evidence="2" id="KW-0326">Glycosidase</keyword>
<dbReference type="InterPro" id="IPR050887">
    <property type="entry name" value="Beta-mannosidase_GH2"/>
</dbReference>
<dbReference type="InterPro" id="IPR036156">
    <property type="entry name" value="Beta-gal/glucu_dom_sf"/>
</dbReference>
<dbReference type="Proteomes" id="UP000615687">
    <property type="component" value="Unassembled WGS sequence"/>
</dbReference>
<sequence length="822" mass="90168">MSLALSVSGDRVTELTEGWRLLLTDANAFPEPPDLSGASGWVEASVPGTVAGTLAAAGLYDPEKPSPLHDKDAWYVVPLPVETPGKRELVFDGLATLAEIYLDGVHIAYSDNMFLRQAVEVDLSGKHELAICFRALAPHLEHKGPRARWRPQLATSQGLRLVRTTLLGHMPGWCPKIHAVGPWRPISLIEPSNLRAEGLRMTAGLYEAGCGVLEVDLALAGTASEVYLQCAGKKARLTRTSSDRYHGELLLPDIAPWMPHTHGEPTLHAVYIDVGGEKIDLGKTGFRTIAVDRGDDGKGFGLVVNGVSVFCRGAVWTSADLLNLSGDIESYRHLLELARDAGMNMLRIGGTMVYESRAFFELCDELGILVWKDFQFANYDYPVKDEAFVESVRTEARQQLLRSQGCPSLGVLCGGSEIYQQGAMMGLPEERWKGPLCTEILANVAAEFRADVPYVENSPCQGALPFSANEGIAHYYGVGAYQRPLEDARRAEVRFAAECLAFSNVPEAATLERHLPVKPGHDPRWKERIPRDRGAGWDFEDVRDHYLKAHYGIDPAELRYCDPERYLDLSRALTGEIMETTFAEWRRARSTCKGALVWTYQDLMPGAGWGLVDSTGVPKPAYYALKRAFRPVTVNLTDEGTNGLAVHVINDTGRSRDLVLTLTCLRDGATPVVSGQREMTLPAHSNQELAATDLFGAFFDTTYAYRFGPPAHDVTVARLTDPESEEIVAEAFHFPGGFETLQWPLDIEAGLSEERDGIWTLSLGSTQTARFVHLELDGFVPSDDWFHLAPGALKKVRLQGDRGCPAGVIKAISAGNAVIVKS</sequence>
<dbReference type="Gene3D" id="3.20.20.80">
    <property type="entry name" value="Glycosidases"/>
    <property type="match status" value="1"/>
</dbReference>
<organism evidence="4 5">
    <name type="scientific">Roseibium polysiphoniae</name>
    <dbReference type="NCBI Taxonomy" id="2571221"/>
    <lineage>
        <taxon>Bacteria</taxon>
        <taxon>Pseudomonadati</taxon>
        <taxon>Pseudomonadota</taxon>
        <taxon>Alphaproteobacteria</taxon>
        <taxon>Hyphomicrobiales</taxon>
        <taxon>Stappiaceae</taxon>
        <taxon>Roseibium</taxon>
    </lineage>
</organism>
<evidence type="ECO:0000256" key="1">
    <source>
        <dbReference type="ARBA" id="ARBA00022801"/>
    </source>
</evidence>
<dbReference type="PANTHER" id="PTHR43730">
    <property type="entry name" value="BETA-MANNOSIDASE"/>
    <property type="match status" value="1"/>
</dbReference>
<dbReference type="RefSeq" id="WP_192110856.1">
    <property type="nucleotide sequence ID" value="NZ_JACYXJ010000007.1"/>
</dbReference>
<dbReference type="SUPFAM" id="SSF49303">
    <property type="entry name" value="beta-Galactosidase/glucuronidase domain"/>
    <property type="match status" value="2"/>
</dbReference>
<feature type="domain" description="Beta-mannosidase-like galactose-binding" evidence="3">
    <location>
        <begin position="39"/>
        <end position="184"/>
    </location>
</feature>